<dbReference type="InterPro" id="IPR003018">
    <property type="entry name" value="GAF"/>
</dbReference>
<name>A0A0C1ZFT6_9BACT</name>
<organism evidence="6 7">
    <name type="scientific">Enhygromyxa salina</name>
    <dbReference type="NCBI Taxonomy" id="215803"/>
    <lineage>
        <taxon>Bacteria</taxon>
        <taxon>Pseudomonadati</taxon>
        <taxon>Myxococcota</taxon>
        <taxon>Polyangia</taxon>
        <taxon>Nannocystales</taxon>
        <taxon>Nannocystaceae</taxon>
        <taxon>Enhygromyxa</taxon>
    </lineage>
</organism>
<dbReference type="PROSITE" id="PS50109">
    <property type="entry name" value="HIS_KIN"/>
    <property type="match status" value="1"/>
</dbReference>
<dbReference type="GO" id="GO:0000155">
    <property type="term" value="F:phosphorelay sensor kinase activity"/>
    <property type="evidence" value="ECO:0007669"/>
    <property type="project" value="InterPro"/>
</dbReference>
<feature type="domain" description="Protein kinase" evidence="4">
    <location>
        <begin position="9"/>
        <end position="279"/>
    </location>
</feature>
<protein>
    <recommendedName>
        <fullName evidence="2">histidine kinase</fullName>
        <ecNumber evidence="2">2.7.13.3</ecNumber>
    </recommendedName>
</protein>
<evidence type="ECO:0000313" key="6">
    <source>
        <dbReference type="EMBL" id="KIG16519.1"/>
    </source>
</evidence>
<dbReference type="Pfam" id="PF00512">
    <property type="entry name" value="HisKA"/>
    <property type="match status" value="1"/>
</dbReference>
<dbReference type="PANTHER" id="PTHR43642:SF1">
    <property type="entry name" value="HYBRID SIGNAL TRANSDUCTION HISTIDINE KINASE G"/>
    <property type="match status" value="1"/>
</dbReference>
<keyword evidence="3" id="KW-0597">Phosphoprotein</keyword>
<dbReference type="Pfam" id="PF01590">
    <property type="entry name" value="GAF"/>
    <property type="match status" value="1"/>
</dbReference>
<dbReference type="InterPro" id="IPR003661">
    <property type="entry name" value="HisK_dim/P_dom"/>
</dbReference>
<dbReference type="InterPro" id="IPR041664">
    <property type="entry name" value="AAA_16"/>
</dbReference>
<dbReference type="InterPro" id="IPR027417">
    <property type="entry name" value="P-loop_NTPase"/>
</dbReference>
<dbReference type="InterPro" id="IPR036097">
    <property type="entry name" value="HisK_dim/P_sf"/>
</dbReference>
<dbReference type="SMART" id="SM00388">
    <property type="entry name" value="HisKA"/>
    <property type="match status" value="1"/>
</dbReference>
<dbReference type="InterPro" id="IPR029016">
    <property type="entry name" value="GAF-like_dom_sf"/>
</dbReference>
<dbReference type="SUPFAM" id="SSF55874">
    <property type="entry name" value="ATPase domain of HSP90 chaperone/DNA topoisomerase II/histidine kinase"/>
    <property type="match status" value="1"/>
</dbReference>
<dbReference type="PROSITE" id="PS50011">
    <property type="entry name" value="PROTEIN_KINASE_DOM"/>
    <property type="match status" value="1"/>
</dbReference>
<dbReference type="SUPFAM" id="SSF52540">
    <property type="entry name" value="P-loop containing nucleoside triphosphate hydrolases"/>
    <property type="match status" value="1"/>
</dbReference>
<dbReference type="SUPFAM" id="SSF47384">
    <property type="entry name" value="Homodimeric domain of signal transducing histidine kinase"/>
    <property type="match status" value="1"/>
</dbReference>
<evidence type="ECO:0000256" key="1">
    <source>
        <dbReference type="ARBA" id="ARBA00000085"/>
    </source>
</evidence>
<dbReference type="SMART" id="SM00220">
    <property type="entry name" value="S_TKc"/>
    <property type="match status" value="1"/>
</dbReference>
<dbReference type="GO" id="GO:0005524">
    <property type="term" value="F:ATP binding"/>
    <property type="evidence" value="ECO:0007669"/>
    <property type="project" value="InterPro"/>
</dbReference>
<accession>A0A0C1ZFT6</accession>
<dbReference type="InterPro" id="IPR011009">
    <property type="entry name" value="Kinase-like_dom_sf"/>
</dbReference>
<dbReference type="SMART" id="SM00387">
    <property type="entry name" value="HATPase_c"/>
    <property type="match status" value="1"/>
</dbReference>
<sequence length="1791" mass="198350">MNPPKLQHYELAEPLTQRARWTLYRGRERATGRAVVIKLLTSELPSLSEYASLTREFELSKKLESPGIAQAIALEHDSDRLVLVFADLPGRSLRESLNLGPLGLDLAIDLAIDLTSVLGRIHAAGITHRQLKPDNIYIELDPPRVVVTDFFGASELSHAPQRLASPTDLDLDLAYISPEQTGRINRAVDHRTDFYSLGVTLYELFTGRRPFASTDPVELVHMHIAQPPTPPEALVAQLAGPLSTVVTRLLAKASDDRYQSAHGIKTDLERCRQLRHHHTSETSFVPGSEDRPERLEFPQRLYAREEESRRLLAAFDRAAEGGCQLVTISGYSGIGKSALVREAHQSIVRRSGYYATGKFDQYQRHSPYRAFVEVFQELIRQVLTESEEAVARWRESLLKRLGANGQVVIEVVPELELLIGPQPPVPSLDPALTQNRFNLAIEATVDAFARPEHPVVLFLDDLQWADAPSLALTERLLSRDQAANLLLIGAYRDNEVDAAHPLTLVLDGLRRDGTMIESITLDPLALDSVEEFVADALRCSVARARPLSDLLYSKVAGNPFFLIQMLEHLVERGLLSFEHEQGRWVWDLDAIATLGVSDNVIALILSRLELLPVASQRILQHASCLGARFSLGLLAVVGEVDEHTVARQLWEPMRDGLVLPLSTEHEVPLALSASFSAAAVTRGSAGILPIQYKFAHDRVHQAAYSMIPDEDKPSFHLEVGQRLLAHAQEVGLNDLLFHVVSNLNLGASLLSERSAELQLAQLNLDAGLKAQASAAYAVARTYLDEGISRVGEIGWTEHYPLTLSLHVSAIEARYLSNDTHGAMSLSETALTHISNRLDAAKIERLRILFEISSNDFHGAIDRALATLAKLGVDVEGLPDDTDELRRGFFADLDERGVTVEDLATLPEMTSADKLVAMELLTTMNAPTFLARPQLWPKVCFMMGRLSVCYGNSFASGFVYVYIANILCGEFGEVERGYAIGQNAANLPERYFDRRLRVQAMTAYNLAIRHWKEPLRDTLEAFQRGIHDALELGDIAFAAFHANQVSSTPMLAGTVVLDEVIALHSECINLAQALDQPWPVLYMSIWSQLALNLHGDAVDPLRLVGERLDEDRQIPEYREQPALLYTIYMAKCMLGYWFGDYAGAVASAEAARLNEGAVQAFANVPVCYFYEGLALLALAAERPGNAASLRERVADIERKLARWAAFGPANYLHKHQLLLAEEQAFFGDSLRANELYEQAIRGAGEQGFVHEQAIACERAARHYLRLGRIATASSYVKSARHGFLRWQAMAKVRQLDDTFGGLLGHRVGADEPVRKSLDVEAVMRASALLTSEVVLDQLLDKLMDTTLANAGSQRAVLLADRLGQWEIEVEGHLGDEQEIVLDKEADNEVPVEDRVPMTIVNYVARTQTTVLLDNASTTGRYTRDPYVEAVRPLSVLCIPLVLRGRLSGVLYLENNLATHVFSPERVELLATLMRQAAIAIENARLYARLEEHTASLEERVRERTAALNERNLELASTLETLKTTQARIVTQEKLASLGVLTSGIAHEIRNPLNIIVNFSEVAQEIEQELDEVLRASFDALDSPTRERVTELLADLDRVTSTVRTHGMRVEKIVSSMRALSPTDGGERQEVVVKLLLHDVQQLALHNERSQDFDSNTTLVCEVRDDAGVLWGSPGALSRALINIVMNALQAARERARTEPRGPAPRVDIHARGVDDVVSITIRDNGSGIRPEIREQIFSPFFTTKPPDRGAGLGLSISNDIVHAHGGTIKLETEPGQFSEFVVSLPRHPPADR</sequence>
<evidence type="ECO:0000313" key="7">
    <source>
        <dbReference type="Proteomes" id="UP000031599"/>
    </source>
</evidence>
<dbReference type="EMBL" id="JMCC02000037">
    <property type="protein sequence ID" value="KIG16519.1"/>
    <property type="molecule type" value="Genomic_DNA"/>
</dbReference>
<dbReference type="SUPFAM" id="SSF56112">
    <property type="entry name" value="Protein kinase-like (PK-like)"/>
    <property type="match status" value="1"/>
</dbReference>
<dbReference type="InterPro" id="IPR053159">
    <property type="entry name" value="Hybrid_Histidine_Kinase"/>
</dbReference>
<reference evidence="6 7" key="1">
    <citation type="submission" date="2014-12" db="EMBL/GenBank/DDBJ databases">
        <title>Genome assembly of Enhygromyxa salina DSM 15201.</title>
        <authorList>
            <person name="Sharma G."/>
            <person name="Subramanian S."/>
        </authorList>
    </citation>
    <scope>NUCLEOTIDE SEQUENCE [LARGE SCALE GENOMIC DNA]</scope>
    <source>
        <strain evidence="6 7">DSM 15201</strain>
    </source>
</reference>
<dbReference type="CDD" id="cd14014">
    <property type="entry name" value="STKc_PknB_like"/>
    <property type="match status" value="1"/>
</dbReference>
<gene>
    <name evidence="6" type="ORF">DB30_04432</name>
</gene>
<evidence type="ECO:0000259" key="5">
    <source>
        <dbReference type="PROSITE" id="PS50109"/>
    </source>
</evidence>
<dbReference type="Gene3D" id="1.10.510.10">
    <property type="entry name" value="Transferase(Phosphotransferase) domain 1"/>
    <property type="match status" value="1"/>
</dbReference>
<dbReference type="Pfam" id="PF02518">
    <property type="entry name" value="HATPase_c"/>
    <property type="match status" value="1"/>
</dbReference>
<dbReference type="Gene3D" id="3.30.450.40">
    <property type="match status" value="1"/>
</dbReference>
<keyword evidence="6" id="KW-0418">Kinase</keyword>
<comment type="catalytic activity">
    <reaction evidence="1">
        <text>ATP + protein L-histidine = ADP + protein N-phospho-L-histidine.</text>
        <dbReference type="EC" id="2.7.13.3"/>
    </reaction>
</comment>
<proteinExistence type="predicted"/>
<dbReference type="PRINTS" id="PR00344">
    <property type="entry name" value="BCTRLSENSOR"/>
</dbReference>
<dbReference type="InterPro" id="IPR036890">
    <property type="entry name" value="HATPase_C_sf"/>
</dbReference>
<dbReference type="Gene3D" id="3.30.565.10">
    <property type="entry name" value="Histidine kinase-like ATPase, C-terminal domain"/>
    <property type="match status" value="1"/>
</dbReference>
<feature type="domain" description="Histidine kinase" evidence="5">
    <location>
        <begin position="1542"/>
        <end position="1787"/>
    </location>
</feature>
<dbReference type="PANTHER" id="PTHR43642">
    <property type="entry name" value="HYBRID SIGNAL TRANSDUCTION HISTIDINE KINASE G"/>
    <property type="match status" value="1"/>
</dbReference>
<evidence type="ECO:0000256" key="3">
    <source>
        <dbReference type="ARBA" id="ARBA00022553"/>
    </source>
</evidence>
<dbReference type="SMART" id="SM00065">
    <property type="entry name" value="GAF"/>
    <property type="match status" value="1"/>
</dbReference>
<dbReference type="RefSeq" id="WP_052549625.1">
    <property type="nucleotide sequence ID" value="NZ_JMCC02000037.1"/>
</dbReference>
<dbReference type="InterPro" id="IPR004358">
    <property type="entry name" value="Sig_transdc_His_kin-like_C"/>
</dbReference>
<dbReference type="EC" id="2.7.13.3" evidence="2"/>
<dbReference type="CDD" id="cd00082">
    <property type="entry name" value="HisKA"/>
    <property type="match status" value="1"/>
</dbReference>
<dbReference type="InterPro" id="IPR000719">
    <property type="entry name" value="Prot_kinase_dom"/>
</dbReference>
<evidence type="ECO:0000256" key="2">
    <source>
        <dbReference type="ARBA" id="ARBA00012438"/>
    </source>
</evidence>
<dbReference type="Gene3D" id="1.10.287.130">
    <property type="match status" value="1"/>
</dbReference>
<dbReference type="InterPro" id="IPR005467">
    <property type="entry name" value="His_kinase_dom"/>
</dbReference>
<comment type="caution">
    <text evidence="6">The sequence shown here is derived from an EMBL/GenBank/DDBJ whole genome shotgun (WGS) entry which is preliminary data.</text>
</comment>
<dbReference type="Pfam" id="PF13191">
    <property type="entry name" value="AAA_16"/>
    <property type="match status" value="1"/>
</dbReference>
<dbReference type="SUPFAM" id="SSF55781">
    <property type="entry name" value="GAF domain-like"/>
    <property type="match status" value="1"/>
</dbReference>
<dbReference type="Proteomes" id="UP000031599">
    <property type="component" value="Unassembled WGS sequence"/>
</dbReference>
<evidence type="ECO:0000259" key="4">
    <source>
        <dbReference type="PROSITE" id="PS50011"/>
    </source>
</evidence>
<dbReference type="InterPro" id="IPR003594">
    <property type="entry name" value="HATPase_dom"/>
</dbReference>
<dbReference type="Gene3D" id="3.40.50.300">
    <property type="entry name" value="P-loop containing nucleotide triphosphate hydrolases"/>
    <property type="match status" value="1"/>
</dbReference>
<keyword evidence="6" id="KW-0808">Transferase</keyword>
<dbReference type="Pfam" id="PF00069">
    <property type="entry name" value="Pkinase"/>
    <property type="match status" value="1"/>
</dbReference>
<dbReference type="GO" id="GO:0004674">
    <property type="term" value="F:protein serine/threonine kinase activity"/>
    <property type="evidence" value="ECO:0007669"/>
    <property type="project" value="UniProtKB-KW"/>
</dbReference>
<keyword evidence="6" id="KW-0723">Serine/threonine-protein kinase</keyword>